<sequence>MEAMKNPNRIRYTKYILLQRMGWIFAALTVVVSIEYRTWFGVLWIALFLFFSWRCRIRAKMARCGLAGEEQTQSLLEGLPKGYTVLNNVELEVGGRRSEIDLLVVSESGLFVVEVKNHSGRIFGRKGQNTWRQDKRQETKYMKNPLHQLEREMRLLRQTLASFGVAAPIRGCVFFSNARAIDVDSGAVLTNGKALLARIQSFSEPVLRKSEIRKIVRILR</sequence>
<proteinExistence type="predicted"/>
<dbReference type="EMBL" id="SRYG01000022">
    <property type="protein sequence ID" value="TGY65135.1"/>
    <property type="molecule type" value="Genomic_DNA"/>
</dbReference>
<gene>
    <name evidence="1" type="ORF">E5336_10085</name>
</gene>
<protein>
    <submittedName>
        <fullName evidence="1">NERD domain-containing protein</fullName>
    </submittedName>
</protein>
<accession>A0AC61R5G3</accession>
<name>A0AC61R5G3_9FIRM</name>
<dbReference type="Proteomes" id="UP000308836">
    <property type="component" value="Unassembled WGS sequence"/>
</dbReference>
<evidence type="ECO:0000313" key="2">
    <source>
        <dbReference type="Proteomes" id="UP000308836"/>
    </source>
</evidence>
<reference evidence="1" key="1">
    <citation type="submission" date="2019-04" db="EMBL/GenBank/DDBJ databases">
        <title>Microbes associate with the intestines of laboratory mice.</title>
        <authorList>
            <person name="Navarre W."/>
            <person name="Wong E."/>
            <person name="Huang K."/>
            <person name="Tropini C."/>
            <person name="Ng K."/>
            <person name="Yu B."/>
        </authorList>
    </citation>
    <scope>NUCLEOTIDE SEQUENCE</scope>
    <source>
        <strain evidence="1">NM09_H32</strain>
    </source>
</reference>
<comment type="caution">
    <text evidence="1">The sequence shown here is derived from an EMBL/GenBank/DDBJ whole genome shotgun (WGS) entry which is preliminary data.</text>
</comment>
<organism evidence="1 2">
    <name type="scientific">Dubosiella muris</name>
    <dbReference type="NCBI Taxonomy" id="3038133"/>
    <lineage>
        <taxon>Bacteria</taxon>
        <taxon>Bacillati</taxon>
        <taxon>Bacillota</taxon>
        <taxon>Erysipelotrichia</taxon>
        <taxon>Erysipelotrichales</taxon>
        <taxon>Erysipelotrichaceae</taxon>
        <taxon>Dubosiella</taxon>
    </lineage>
</organism>
<keyword evidence="2" id="KW-1185">Reference proteome</keyword>
<evidence type="ECO:0000313" key="1">
    <source>
        <dbReference type="EMBL" id="TGY65135.1"/>
    </source>
</evidence>